<dbReference type="PANTHER" id="PTHR45138:SF9">
    <property type="entry name" value="DIGUANYLATE CYCLASE DGCM-RELATED"/>
    <property type="match status" value="1"/>
</dbReference>
<dbReference type="FunFam" id="3.30.70.270:FF:000001">
    <property type="entry name" value="Diguanylate cyclase domain protein"/>
    <property type="match status" value="1"/>
</dbReference>
<evidence type="ECO:0000256" key="3">
    <source>
        <dbReference type="SAM" id="Phobius"/>
    </source>
</evidence>
<feature type="transmembrane region" description="Helical" evidence="3">
    <location>
        <begin position="51"/>
        <end position="70"/>
    </location>
</feature>
<dbReference type="STRING" id="1162668.LFE_1241"/>
<comment type="catalytic activity">
    <reaction evidence="2">
        <text>2 GTP = 3',3'-c-di-GMP + 2 diphosphate</text>
        <dbReference type="Rhea" id="RHEA:24898"/>
        <dbReference type="ChEBI" id="CHEBI:33019"/>
        <dbReference type="ChEBI" id="CHEBI:37565"/>
        <dbReference type="ChEBI" id="CHEBI:58805"/>
        <dbReference type="EC" id="2.7.7.65"/>
    </reaction>
</comment>
<dbReference type="NCBIfam" id="TIGR00254">
    <property type="entry name" value="GGDEF"/>
    <property type="match status" value="1"/>
</dbReference>
<sequence length="371" mass="41738">MTTGDSDSYMHPDPEEDKDFLKDRIRFLYISGTIGIASSAIMAFIEFHRDEFFRVIPSTLFSIIAPFLLFSLYRDRKSYRNVLTGFAGLILFQQILGAFLSFNEVLMIIWYPVFPLTYFFLLGYQKALLWNAAAVIGIIAGYLSFPFLNHIPPVSFPIFLSSLFAYLVAVILAWYHYGVIHTYQNRLKKEALVDSLTGAMVRKAGLGHLSTLMTQNDRNPEMTVFVVLMDIDNFKAINDQDGHQTGDQVLIQVAASIHRSIGKSDSFIRLGGEEFLLLIPGQSFDTAHSLTEKIRKQIEGDVKRSDGSGVTVSIGLTQYRVGETLSSLLHRADNLMYSAKKMGKNRICWETPKKGGNFSAEPSPFPQPEIC</sequence>
<evidence type="ECO:0000259" key="4">
    <source>
        <dbReference type="PROSITE" id="PS50887"/>
    </source>
</evidence>
<dbReference type="PANTHER" id="PTHR45138">
    <property type="entry name" value="REGULATORY COMPONENTS OF SENSORY TRANSDUCTION SYSTEM"/>
    <property type="match status" value="1"/>
</dbReference>
<gene>
    <name evidence="5" type="ordered locus">LFE_1241</name>
</gene>
<accession>I0INS7</accession>
<dbReference type="GO" id="GO:0052621">
    <property type="term" value="F:diguanylate cyclase activity"/>
    <property type="evidence" value="ECO:0007669"/>
    <property type="project" value="UniProtKB-EC"/>
</dbReference>
<evidence type="ECO:0000256" key="1">
    <source>
        <dbReference type="ARBA" id="ARBA00012528"/>
    </source>
</evidence>
<evidence type="ECO:0000313" key="6">
    <source>
        <dbReference type="Proteomes" id="UP000007382"/>
    </source>
</evidence>
<organism evidence="5 6">
    <name type="scientific">Leptospirillum ferrooxidans (strain C2-3)</name>
    <dbReference type="NCBI Taxonomy" id="1162668"/>
    <lineage>
        <taxon>Bacteria</taxon>
        <taxon>Pseudomonadati</taxon>
        <taxon>Nitrospirota</taxon>
        <taxon>Nitrospiria</taxon>
        <taxon>Nitrospirales</taxon>
        <taxon>Nitrospiraceae</taxon>
        <taxon>Leptospirillum</taxon>
    </lineage>
</organism>
<dbReference type="PATRIC" id="fig|1162668.3.peg.1446"/>
<dbReference type="SUPFAM" id="SSF55073">
    <property type="entry name" value="Nucleotide cyclase"/>
    <property type="match status" value="1"/>
</dbReference>
<evidence type="ECO:0000256" key="2">
    <source>
        <dbReference type="ARBA" id="ARBA00034247"/>
    </source>
</evidence>
<proteinExistence type="predicted"/>
<dbReference type="InterPro" id="IPR043128">
    <property type="entry name" value="Rev_trsase/Diguanyl_cyclase"/>
</dbReference>
<dbReference type="AlphaFoldDB" id="I0INS7"/>
<dbReference type="Proteomes" id="UP000007382">
    <property type="component" value="Chromosome"/>
</dbReference>
<dbReference type="HOGENOM" id="CLU_000445_11_1_0"/>
<keyword evidence="3" id="KW-1133">Transmembrane helix</keyword>
<dbReference type="CDD" id="cd01949">
    <property type="entry name" value="GGDEF"/>
    <property type="match status" value="1"/>
</dbReference>
<dbReference type="InterPro" id="IPR050469">
    <property type="entry name" value="Diguanylate_Cyclase"/>
</dbReference>
<dbReference type="PROSITE" id="PS50887">
    <property type="entry name" value="GGDEF"/>
    <property type="match status" value="1"/>
</dbReference>
<dbReference type="EC" id="2.7.7.65" evidence="1"/>
<name>I0INS7_LEPFC</name>
<dbReference type="KEGG" id="lfc:LFE_1241"/>
<reference evidence="5 6" key="1">
    <citation type="journal article" date="2012" name="J. Bacteriol.">
        <title>Complete Genome Sequence of Leptospirillum ferrooxidans Strain C2-3, Isolated from a Fresh Volcanic Ash Deposit on the Island of Miyake, Japan.</title>
        <authorList>
            <person name="Fujimura R."/>
            <person name="Sato Y."/>
            <person name="Nishizawa T."/>
            <person name="Oshima K."/>
            <person name="Kim S.-W."/>
            <person name="Hattori M."/>
            <person name="Kamijo T."/>
            <person name="Ohta H."/>
        </authorList>
    </citation>
    <scope>NUCLEOTIDE SEQUENCE [LARGE SCALE GENOMIC DNA]</scope>
    <source>
        <strain evidence="5 6">C2-3</strain>
    </source>
</reference>
<dbReference type="SMART" id="SM00267">
    <property type="entry name" value="GGDEF"/>
    <property type="match status" value="1"/>
</dbReference>
<feature type="domain" description="GGDEF" evidence="4">
    <location>
        <begin position="222"/>
        <end position="352"/>
    </location>
</feature>
<feature type="transmembrane region" description="Helical" evidence="3">
    <location>
        <begin position="108"/>
        <end position="124"/>
    </location>
</feature>
<keyword evidence="6" id="KW-1185">Reference proteome</keyword>
<feature type="transmembrane region" description="Helical" evidence="3">
    <location>
        <begin position="27"/>
        <end position="45"/>
    </location>
</feature>
<protein>
    <recommendedName>
        <fullName evidence="1">diguanylate cyclase</fullName>
        <ecNumber evidence="1">2.7.7.65</ecNumber>
    </recommendedName>
</protein>
<evidence type="ECO:0000313" key="5">
    <source>
        <dbReference type="EMBL" id="BAM06926.1"/>
    </source>
</evidence>
<dbReference type="RefSeq" id="WP_014449415.1">
    <property type="nucleotide sequence ID" value="NC_017094.1"/>
</dbReference>
<feature type="transmembrane region" description="Helical" evidence="3">
    <location>
        <begin position="129"/>
        <end position="148"/>
    </location>
</feature>
<dbReference type="InterPro" id="IPR029787">
    <property type="entry name" value="Nucleotide_cyclase"/>
</dbReference>
<dbReference type="EMBL" id="AP012342">
    <property type="protein sequence ID" value="BAM06926.1"/>
    <property type="molecule type" value="Genomic_DNA"/>
</dbReference>
<feature type="transmembrane region" description="Helical" evidence="3">
    <location>
        <begin position="82"/>
        <end position="102"/>
    </location>
</feature>
<keyword evidence="3" id="KW-0812">Transmembrane</keyword>
<keyword evidence="3" id="KW-0472">Membrane</keyword>
<reference evidence="6" key="2">
    <citation type="submission" date="2012-03" db="EMBL/GenBank/DDBJ databases">
        <title>The complete genome sequence of the pioneer microbe on fresh volcanic deposit, Leptospirillum ferrooxidans strain C2-3.</title>
        <authorList>
            <person name="Fujimura R."/>
            <person name="Sato Y."/>
            <person name="Nishizawa T."/>
            <person name="Nanba K."/>
            <person name="Oshima K."/>
            <person name="Hattori M."/>
            <person name="Kamijo T."/>
            <person name="Ohta H."/>
        </authorList>
    </citation>
    <scope>NUCLEOTIDE SEQUENCE [LARGE SCALE GENOMIC DNA]</scope>
    <source>
        <strain evidence="6">C2-3</strain>
    </source>
</reference>
<dbReference type="eggNOG" id="COG3706">
    <property type="taxonomic scope" value="Bacteria"/>
</dbReference>
<dbReference type="Gene3D" id="3.30.70.270">
    <property type="match status" value="1"/>
</dbReference>
<dbReference type="InterPro" id="IPR000160">
    <property type="entry name" value="GGDEF_dom"/>
</dbReference>
<feature type="transmembrane region" description="Helical" evidence="3">
    <location>
        <begin position="154"/>
        <end position="177"/>
    </location>
</feature>
<dbReference type="Pfam" id="PF00990">
    <property type="entry name" value="GGDEF"/>
    <property type="match status" value="1"/>
</dbReference>